<evidence type="ECO:0000313" key="9">
    <source>
        <dbReference type="Proteomes" id="UP000756346"/>
    </source>
</evidence>
<sequence length="566" mass="63760">MNRPLSCRPNVVFILTDDQDLHMDSLDYMPLLKKHMRDQGTFYKRHFTTTAICCPARVTLWTGKAAHNTNVTDLAAPYGGYPKFVEEGLNENYLPIWLQSEGYNTYYAGKLFNAHTVNNYDQPFVKGWNESDFLLDPYVYMYLNSTFQRNREAPVSHEGEYVTDVLAAKTQGFLESALEAENERPFFLAVAPNAPHSNVDASFAKINFTDVPRNWSFKLTTPVPAARHAHLFADAIVPRRANFNPERASGANWVRQQPRLSDDNVAWNDDFYRNRLRALQAVDELIDDVFARLEAAGVRDHTYVVFTTDNGFHISQHRLQPGKECSFEEDINIPLIIRGPGIPKGAVSEAVTTHSDLAPTILSIIGAPLRADFDGIVVPLTQKQQEAAVQTRHEHVAVEFWGMAGSEGKARPTSCATTRTKAIRVIGPRYNLHYVVWCNNEHELYDLQADPHQVTNLLHPDEAASRPATLLGHPLDSVVARLDALLLVAKSCKGRTCTQPWHALHPQGDVGTLHEALAPQFDAFYLKQQPRVRFEWCAPAQLLAAEGPQFEKDGVAFWNSDWSLWT</sequence>
<dbReference type="AlphaFoldDB" id="A0A9P8Y520"/>
<organism evidence="8 9">
    <name type="scientific">Microdochium trichocladiopsis</name>
    <dbReference type="NCBI Taxonomy" id="1682393"/>
    <lineage>
        <taxon>Eukaryota</taxon>
        <taxon>Fungi</taxon>
        <taxon>Dikarya</taxon>
        <taxon>Ascomycota</taxon>
        <taxon>Pezizomycotina</taxon>
        <taxon>Sordariomycetes</taxon>
        <taxon>Xylariomycetidae</taxon>
        <taxon>Xylariales</taxon>
        <taxon>Microdochiaceae</taxon>
        <taxon>Microdochium</taxon>
    </lineage>
</organism>
<dbReference type="EC" id="3.1.6.1" evidence="5"/>
<dbReference type="PIRSF" id="PIRSF000972">
    <property type="entry name" value="Arylsulf_plant"/>
    <property type="match status" value="1"/>
</dbReference>
<comment type="caution">
    <text evidence="8">The sequence shown here is derived from an EMBL/GenBank/DDBJ whole genome shotgun (WGS) entry which is preliminary data.</text>
</comment>
<dbReference type="GO" id="GO:0004065">
    <property type="term" value="F:arylsulfatase activity"/>
    <property type="evidence" value="ECO:0007669"/>
    <property type="project" value="UniProtKB-UniRule"/>
</dbReference>
<dbReference type="GO" id="GO:0018958">
    <property type="term" value="P:phenol-containing compound metabolic process"/>
    <property type="evidence" value="ECO:0007669"/>
    <property type="project" value="InterPro"/>
</dbReference>
<dbReference type="SUPFAM" id="SSF53649">
    <property type="entry name" value="Alkaline phosphatase-like"/>
    <property type="match status" value="1"/>
</dbReference>
<dbReference type="Pfam" id="PF00884">
    <property type="entry name" value="Sulfatase"/>
    <property type="match status" value="1"/>
</dbReference>
<dbReference type="PANTHER" id="PTHR43108:SF8">
    <property type="entry name" value="SD21168P"/>
    <property type="match status" value="1"/>
</dbReference>
<evidence type="ECO:0000256" key="6">
    <source>
        <dbReference type="PIRSR" id="PIRSR000972-50"/>
    </source>
</evidence>
<feature type="domain" description="Sulfatase N-terminal" evidence="7">
    <location>
        <begin position="9"/>
        <end position="366"/>
    </location>
</feature>
<dbReference type="GO" id="GO:0005539">
    <property type="term" value="F:glycosaminoglycan binding"/>
    <property type="evidence" value="ECO:0007669"/>
    <property type="project" value="TreeGrafter"/>
</dbReference>
<comment type="similarity">
    <text evidence="1 5">Belongs to the sulfatase family.</text>
</comment>
<evidence type="ECO:0000259" key="7">
    <source>
        <dbReference type="Pfam" id="PF00884"/>
    </source>
</evidence>
<comment type="catalytic activity">
    <reaction evidence="5">
        <text>an aryl sulfate + H2O = a phenol + sulfate + H(+)</text>
        <dbReference type="Rhea" id="RHEA:17261"/>
        <dbReference type="ChEBI" id="CHEBI:15377"/>
        <dbReference type="ChEBI" id="CHEBI:15378"/>
        <dbReference type="ChEBI" id="CHEBI:16189"/>
        <dbReference type="ChEBI" id="CHEBI:33853"/>
        <dbReference type="ChEBI" id="CHEBI:140317"/>
        <dbReference type="EC" id="3.1.6.1"/>
    </reaction>
</comment>
<evidence type="ECO:0000256" key="1">
    <source>
        <dbReference type="ARBA" id="ARBA00008779"/>
    </source>
</evidence>
<evidence type="ECO:0000256" key="4">
    <source>
        <dbReference type="ARBA" id="ARBA00023180"/>
    </source>
</evidence>
<dbReference type="FunFam" id="3.40.720.10:FF:000051">
    <property type="entry name" value="Arylsulfatase"/>
    <property type="match status" value="1"/>
</dbReference>
<proteinExistence type="inferred from homology"/>
<protein>
    <recommendedName>
        <fullName evidence="5">Arylsulfatase</fullName>
        <shortName evidence="5">AS</shortName>
        <ecNumber evidence="5">3.1.6.1</ecNumber>
    </recommendedName>
    <alternativeName>
        <fullName evidence="5">Aryl-sulfate sulphohydrolase</fullName>
    </alternativeName>
</protein>
<reference evidence="8" key="1">
    <citation type="journal article" date="2021" name="Nat. Commun.">
        <title>Genetic determinants of endophytism in the Arabidopsis root mycobiome.</title>
        <authorList>
            <person name="Mesny F."/>
            <person name="Miyauchi S."/>
            <person name="Thiergart T."/>
            <person name="Pickel B."/>
            <person name="Atanasova L."/>
            <person name="Karlsson M."/>
            <person name="Huettel B."/>
            <person name="Barry K.W."/>
            <person name="Haridas S."/>
            <person name="Chen C."/>
            <person name="Bauer D."/>
            <person name="Andreopoulos W."/>
            <person name="Pangilinan J."/>
            <person name="LaButti K."/>
            <person name="Riley R."/>
            <person name="Lipzen A."/>
            <person name="Clum A."/>
            <person name="Drula E."/>
            <person name="Henrissat B."/>
            <person name="Kohler A."/>
            <person name="Grigoriev I.V."/>
            <person name="Martin F.M."/>
            <person name="Hacquard S."/>
        </authorList>
    </citation>
    <scope>NUCLEOTIDE SEQUENCE</scope>
    <source>
        <strain evidence="8">MPI-CAGE-CH-0230</strain>
    </source>
</reference>
<keyword evidence="3 5" id="KW-0378">Hydrolase</keyword>
<comment type="PTM">
    <text evidence="6">The conversion to 3-oxoalanine (also known as C-formylglycine, FGly), of a serine or cysteine residue in prokaryotes and of a cysteine residue in eukaryotes, is critical for catalytic activity.</text>
</comment>
<evidence type="ECO:0000313" key="8">
    <source>
        <dbReference type="EMBL" id="KAH7029821.1"/>
    </source>
</evidence>
<keyword evidence="2" id="KW-0732">Signal</keyword>
<feature type="modified residue" description="3-oxoalanine (Cys)" evidence="6">
    <location>
        <position position="53"/>
    </location>
</feature>
<dbReference type="RefSeq" id="XP_046012109.1">
    <property type="nucleotide sequence ID" value="XM_046160337.1"/>
</dbReference>
<dbReference type="CDD" id="cd16147">
    <property type="entry name" value="G6S"/>
    <property type="match status" value="1"/>
</dbReference>
<dbReference type="PROSITE" id="PS00523">
    <property type="entry name" value="SULFATASE_1"/>
    <property type="match status" value="1"/>
</dbReference>
<dbReference type="OrthoDB" id="96314at2759"/>
<dbReference type="Proteomes" id="UP000756346">
    <property type="component" value="Unassembled WGS sequence"/>
</dbReference>
<name>A0A9P8Y520_9PEZI</name>
<evidence type="ECO:0000256" key="2">
    <source>
        <dbReference type="ARBA" id="ARBA00022729"/>
    </source>
</evidence>
<dbReference type="GeneID" id="70189883"/>
<dbReference type="PANTHER" id="PTHR43108">
    <property type="entry name" value="N-ACETYLGLUCOSAMINE-6-SULFATASE FAMILY MEMBER"/>
    <property type="match status" value="1"/>
</dbReference>
<dbReference type="InterPro" id="IPR000917">
    <property type="entry name" value="Sulfatase_N"/>
</dbReference>
<keyword evidence="9" id="KW-1185">Reference proteome</keyword>
<evidence type="ECO:0000256" key="3">
    <source>
        <dbReference type="ARBA" id="ARBA00022801"/>
    </source>
</evidence>
<dbReference type="Gene3D" id="3.40.720.10">
    <property type="entry name" value="Alkaline Phosphatase, subunit A"/>
    <property type="match status" value="1"/>
</dbReference>
<dbReference type="InterPro" id="IPR017850">
    <property type="entry name" value="Alkaline_phosphatase_core_sf"/>
</dbReference>
<gene>
    <name evidence="8" type="ORF">B0I36DRAFT_375128</name>
</gene>
<dbReference type="EMBL" id="JAGTJQ010000006">
    <property type="protein sequence ID" value="KAH7029821.1"/>
    <property type="molecule type" value="Genomic_DNA"/>
</dbReference>
<dbReference type="GO" id="GO:0008449">
    <property type="term" value="F:N-acetylglucosamine-6-sulfatase activity"/>
    <property type="evidence" value="ECO:0007669"/>
    <property type="project" value="TreeGrafter"/>
</dbReference>
<dbReference type="InterPro" id="IPR012083">
    <property type="entry name" value="Arylsulfatase"/>
</dbReference>
<keyword evidence="4" id="KW-0325">Glycoprotein</keyword>
<dbReference type="InterPro" id="IPR024607">
    <property type="entry name" value="Sulfatase_CS"/>
</dbReference>
<accession>A0A9P8Y520</accession>
<evidence type="ECO:0000256" key="5">
    <source>
        <dbReference type="PIRNR" id="PIRNR000972"/>
    </source>
</evidence>